<dbReference type="EMBL" id="CAJNOK010003386">
    <property type="protein sequence ID" value="CAF0899198.1"/>
    <property type="molecule type" value="Genomic_DNA"/>
</dbReference>
<evidence type="ECO:0000313" key="3">
    <source>
        <dbReference type="EMBL" id="CAF3680221.1"/>
    </source>
</evidence>
<sequence length="332" mass="37851">MYHDIGCNNDRFLMFDDDATGPINKDVSFGDNFSQESETSILNNPLADTSIPLMQTDTSSTRDLFWLDSLVVPVLNDNPADSVEKILSTGFVNEINEEASFQPRSNITFDGKIFSASEKHVPCINMKQFSCSLDDFLEIFGTDNISQQIAAYPVEPQLEVSSTSTISQDDNWKLLEIIPDIRHLIPNGWHAYVRVTRILTRRIHDLFFLHPYNLNANDADVKENYSSLYHRIDQEEMKNGLKRFSRLIMIRMKQTLLSNRLLSYSPNEIVPAYAQPCNNDQPKKLIEDFSLKTCLLAFDIVFEAPDGLYYPTGISCISHEIVECKQNEQSNA</sequence>
<dbReference type="Proteomes" id="UP000681722">
    <property type="component" value="Unassembled WGS sequence"/>
</dbReference>
<proteinExistence type="predicted"/>
<dbReference type="AlphaFoldDB" id="A0A815BIP2"/>
<evidence type="ECO:0000313" key="5">
    <source>
        <dbReference type="Proteomes" id="UP000663829"/>
    </source>
</evidence>
<name>A0A815BIP2_9BILA</name>
<dbReference type="EMBL" id="CAJNOQ010011205">
    <property type="protein sequence ID" value="CAF1270881.1"/>
    <property type="molecule type" value="Genomic_DNA"/>
</dbReference>
<accession>A0A815BIP2</accession>
<dbReference type="Proteomes" id="UP000677228">
    <property type="component" value="Unassembled WGS sequence"/>
</dbReference>
<evidence type="ECO:0000313" key="4">
    <source>
        <dbReference type="EMBL" id="CAF4058989.1"/>
    </source>
</evidence>
<evidence type="ECO:0000313" key="2">
    <source>
        <dbReference type="EMBL" id="CAF1270881.1"/>
    </source>
</evidence>
<dbReference type="Proteomes" id="UP000663829">
    <property type="component" value="Unassembled WGS sequence"/>
</dbReference>
<dbReference type="OrthoDB" id="10008657at2759"/>
<keyword evidence="5" id="KW-1185">Reference proteome</keyword>
<dbReference type="EMBL" id="CAJOBA010003386">
    <property type="protein sequence ID" value="CAF3680221.1"/>
    <property type="molecule type" value="Genomic_DNA"/>
</dbReference>
<comment type="caution">
    <text evidence="2">The sequence shown here is derived from an EMBL/GenBank/DDBJ whole genome shotgun (WGS) entry which is preliminary data.</text>
</comment>
<evidence type="ECO:0000313" key="1">
    <source>
        <dbReference type="EMBL" id="CAF0899198.1"/>
    </source>
</evidence>
<reference evidence="2" key="1">
    <citation type="submission" date="2021-02" db="EMBL/GenBank/DDBJ databases">
        <authorList>
            <person name="Nowell W R."/>
        </authorList>
    </citation>
    <scope>NUCLEOTIDE SEQUENCE</scope>
</reference>
<organism evidence="2 5">
    <name type="scientific">Didymodactylos carnosus</name>
    <dbReference type="NCBI Taxonomy" id="1234261"/>
    <lineage>
        <taxon>Eukaryota</taxon>
        <taxon>Metazoa</taxon>
        <taxon>Spiralia</taxon>
        <taxon>Gnathifera</taxon>
        <taxon>Rotifera</taxon>
        <taxon>Eurotatoria</taxon>
        <taxon>Bdelloidea</taxon>
        <taxon>Philodinida</taxon>
        <taxon>Philodinidae</taxon>
        <taxon>Didymodactylos</taxon>
    </lineage>
</organism>
<protein>
    <submittedName>
        <fullName evidence="2">Uncharacterized protein</fullName>
    </submittedName>
</protein>
<gene>
    <name evidence="2" type="ORF">GPM918_LOCUS27076</name>
    <name evidence="1" type="ORF">OVA965_LOCUS9533</name>
    <name evidence="4" type="ORF">SRO942_LOCUS27344</name>
    <name evidence="3" type="ORF">TMI583_LOCUS9527</name>
</gene>
<dbReference type="EMBL" id="CAJOBC010023354">
    <property type="protein sequence ID" value="CAF4058989.1"/>
    <property type="molecule type" value="Genomic_DNA"/>
</dbReference>
<dbReference type="Proteomes" id="UP000682733">
    <property type="component" value="Unassembled WGS sequence"/>
</dbReference>